<accession>A0A926ZGF4</accession>
<name>A0A926ZGF4_9CYAN</name>
<reference evidence="8" key="1">
    <citation type="journal article" date="2015" name="ISME J.">
        <title>Draft Genome Sequence of Streptomyces incarnatus NRRL8089, which Produces the Nucleoside Antibiotic Sinefungin.</title>
        <authorList>
            <person name="Oshima K."/>
            <person name="Hattori M."/>
            <person name="Shimizu H."/>
            <person name="Fukuda K."/>
            <person name="Nemoto M."/>
            <person name="Inagaki K."/>
            <person name="Tamura T."/>
        </authorList>
    </citation>
    <scope>NUCLEOTIDE SEQUENCE</scope>
    <source>
        <strain evidence="8">FACHB-1375</strain>
    </source>
</reference>
<keyword evidence="5" id="KW-0732">Signal</keyword>
<feature type="chain" id="PRO_5037779439" evidence="5">
    <location>
        <begin position="25"/>
        <end position="590"/>
    </location>
</feature>
<keyword evidence="2" id="KW-0812">Transmembrane</keyword>
<dbReference type="EMBL" id="JACJPW010000015">
    <property type="protein sequence ID" value="MBD2181072.1"/>
    <property type="molecule type" value="Genomic_DNA"/>
</dbReference>
<dbReference type="GO" id="GO:0046819">
    <property type="term" value="P:protein secretion by the type V secretion system"/>
    <property type="evidence" value="ECO:0007669"/>
    <property type="project" value="TreeGrafter"/>
</dbReference>
<gene>
    <name evidence="8" type="ORF">H6G03_08155</name>
</gene>
<dbReference type="Gene3D" id="2.40.160.50">
    <property type="entry name" value="membrane protein fhac: a member of the omp85/tpsb transporter family"/>
    <property type="match status" value="1"/>
</dbReference>
<evidence type="ECO:0000256" key="4">
    <source>
        <dbReference type="SAM" id="MobiDB-lite"/>
    </source>
</evidence>
<feature type="signal peptide" evidence="5">
    <location>
        <begin position="1"/>
        <end position="24"/>
    </location>
</feature>
<evidence type="ECO:0000256" key="5">
    <source>
        <dbReference type="SAM" id="SignalP"/>
    </source>
</evidence>
<organism evidence="8 9">
    <name type="scientific">Aerosakkonema funiforme FACHB-1375</name>
    <dbReference type="NCBI Taxonomy" id="2949571"/>
    <lineage>
        <taxon>Bacteria</taxon>
        <taxon>Bacillati</taxon>
        <taxon>Cyanobacteriota</taxon>
        <taxon>Cyanophyceae</taxon>
        <taxon>Oscillatoriophycideae</taxon>
        <taxon>Aerosakkonematales</taxon>
        <taxon>Aerosakkonemataceae</taxon>
        <taxon>Aerosakkonema</taxon>
    </lineage>
</organism>
<dbReference type="GO" id="GO:0098046">
    <property type="term" value="C:type V protein secretion system complex"/>
    <property type="evidence" value="ECO:0007669"/>
    <property type="project" value="TreeGrafter"/>
</dbReference>
<feature type="domain" description="Haemolysin activator HlyB C-terminal" evidence="6">
    <location>
        <begin position="238"/>
        <end position="549"/>
    </location>
</feature>
<dbReference type="InterPro" id="IPR005565">
    <property type="entry name" value="Hemolysn_activator_HlyB_C"/>
</dbReference>
<feature type="compositionally biased region" description="Pro residues" evidence="4">
    <location>
        <begin position="76"/>
        <end position="87"/>
    </location>
</feature>
<dbReference type="AlphaFoldDB" id="A0A926ZGF4"/>
<evidence type="ECO:0000259" key="6">
    <source>
        <dbReference type="Pfam" id="PF03865"/>
    </source>
</evidence>
<evidence type="ECO:0000313" key="8">
    <source>
        <dbReference type="EMBL" id="MBD2181072.1"/>
    </source>
</evidence>
<evidence type="ECO:0000259" key="7">
    <source>
        <dbReference type="Pfam" id="PF08479"/>
    </source>
</evidence>
<dbReference type="InterPro" id="IPR051544">
    <property type="entry name" value="TPS_OM_transporter"/>
</dbReference>
<keyword evidence="1" id="KW-1134">Transmembrane beta strand</keyword>
<dbReference type="Gene3D" id="3.10.20.310">
    <property type="entry name" value="membrane protein fhac"/>
    <property type="match status" value="1"/>
</dbReference>
<dbReference type="PANTHER" id="PTHR34597">
    <property type="entry name" value="SLR1661 PROTEIN"/>
    <property type="match status" value="1"/>
</dbReference>
<evidence type="ECO:0000256" key="1">
    <source>
        <dbReference type="ARBA" id="ARBA00022452"/>
    </source>
</evidence>
<keyword evidence="3" id="KW-0998">Cell outer membrane</keyword>
<dbReference type="PANTHER" id="PTHR34597:SF3">
    <property type="entry name" value="OUTER MEMBRANE TRANSPORTER CDIB"/>
    <property type="match status" value="1"/>
</dbReference>
<proteinExistence type="predicted"/>
<reference evidence="8" key="2">
    <citation type="submission" date="2020-08" db="EMBL/GenBank/DDBJ databases">
        <authorList>
            <person name="Chen M."/>
            <person name="Teng W."/>
            <person name="Zhao L."/>
            <person name="Hu C."/>
            <person name="Zhou Y."/>
            <person name="Han B."/>
            <person name="Song L."/>
            <person name="Shu W."/>
        </authorList>
    </citation>
    <scope>NUCLEOTIDE SEQUENCE</scope>
    <source>
        <strain evidence="8">FACHB-1375</strain>
    </source>
</reference>
<keyword evidence="9" id="KW-1185">Reference proteome</keyword>
<dbReference type="Proteomes" id="UP000641646">
    <property type="component" value="Unassembled WGS sequence"/>
</dbReference>
<dbReference type="InterPro" id="IPR013686">
    <property type="entry name" value="Polypept-transport_assoc_ShlB"/>
</dbReference>
<feature type="domain" description="Polypeptide-transport-associated ShlB-type" evidence="7">
    <location>
        <begin position="97"/>
        <end position="175"/>
    </location>
</feature>
<evidence type="ECO:0000256" key="2">
    <source>
        <dbReference type="ARBA" id="ARBA00022692"/>
    </source>
</evidence>
<feature type="region of interest" description="Disordered" evidence="4">
    <location>
        <begin position="52"/>
        <end position="90"/>
    </location>
</feature>
<protein>
    <submittedName>
        <fullName evidence="8">ShlB/FhaC/HecB family hemolysin secretion/activation protein</fullName>
    </submittedName>
</protein>
<sequence>MSQSNWLIIPALLTVVGSVSGVAAHTTADIFDTKSTSITLPPDPHFSQLAQLPNPIIPRTPEPPAPTLPPSQEQPLQPPAPTPPTPQQWPNIPGTIIVKKFVFEGNNAFSDEKLAEVTKQFTNRQVTFAEVLEAEAAITKLYTDAGYINSGAVIPVDQDPISPEGAVIKIQIIEGTIEDIRVRGTRRLNPGYVRSRLQLATSRPLNTNRLLRALQLLQLNPLIKNISAELAAGSRPDRSILEVKVTEADSFDLQFFADNGRSPSVGSFRRGVQIDQGNLIGFGDSLRVVYTNTDGSNALDLSYTMPFNPRNGTIRLAGGLTSTNVIEPPFDRADITGDSHYYELSLRQPVIQTPTKEFALGISASRQESQTTLLGENYPLSPGADDEGRTRISAVRFVQEWTQRNPREVFAARSQFSVGIGAFDATIHEEAPDSRFFAWRGQAQYVRLLAPETLLLLRSDVQLSNRALVPLEQFGLGGFRSVRGYRQDALLTDNGVLASAEVQIPIYRLPRQQGVLQVIPFIDFGTAWSSSGRQNPDPNTLLGVGLGVQWRQGDRFIARFEYGIPLIEVDSSDRTLQEQGLYFSVQYSPF</sequence>
<dbReference type="Pfam" id="PF08479">
    <property type="entry name" value="POTRA_2"/>
    <property type="match status" value="1"/>
</dbReference>
<feature type="compositionally biased region" description="Pro residues" evidence="4">
    <location>
        <begin position="55"/>
        <end position="69"/>
    </location>
</feature>
<dbReference type="GO" id="GO:0008320">
    <property type="term" value="F:protein transmembrane transporter activity"/>
    <property type="evidence" value="ECO:0007669"/>
    <property type="project" value="TreeGrafter"/>
</dbReference>
<dbReference type="Pfam" id="PF03865">
    <property type="entry name" value="ShlB"/>
    <property type="match status" value="1"/>
</dbReference>
<keyword evidence="1" id="KW-0472">Membrane</keyword>
<evidence type="ECO:0000313" key="9">
    <source>
        <dbReference type="Proteomes" id="UP000641646"/>
    </source>
</evidence>
<evidence type="ECO:0000256" key="3">
    <source>
        <dbReference type="ARBA" id="ARBA00023237"/>
    </source>
</evidence>
<comment type="caution">
    <text evidence="8">The sequence shown here is derived from an EMBL/GenBank/DDBJ whole genome shotgun (WGS) entry which is preliminary data.</text>
</comment>